<comment type="caution">
    <text evidence="1">The sequence shown here is derived from an EMBL/GenBank/DDBJ whole genome shotgun (WGS) entry which is preliminary data.</text>
</comment>
<evidence type="ECO:0000313" key="2">
    <source>
        <dbReference type="Proteomes" id="UP001168579"/>
    </source>
</evidence>
<keyword evidence="2" id="KW-1185">Reference proteome</keyword>
<evidence type="ECO:0000313" key="1">
    <source>
        <dbReference type="EMBL" id="MDO1513279.1"/>
    </source>
</evidence>
<organism evidence="1 2">
    <name type="scientific">Maribacter confluentis</name>
    <dbReference type="NCBI Taxonomy" id="1656093"/>
    <lineage>
        <taxon>Bacteria</taxon>
        <taxon>Pseudomonadati</taxon>
        <taxon>Bacteroidota</taxon>
        <taxon>Flavobacteriia</taxon>
        <taxon>Flavobacteriales</taxon>
        <taxon>Flavobacteriaceae</taxon>
        <taxon>Maribacter</taxon>
    </lineage>
</organism>
<dbReference type="EMBL" id="JAUKUC010000001">
    <property type="protein sequence ID" value="MDO1513279.1"/>
    <property type="molecule type" value="Genomic_DNA"/>
</dbReference>
<name>A0ABT8RQY2_9FLAO</name>
<accession>A0ABT8RQY2</accession>
<proteinExistence type="predicted"/>
<reference evidence="1" key="1">
    <citation type="journal article" date="2014" name="Int. J. Syst. Evol. Microbiol.">
        <title>Complete genome of a new Firmicutes species belonging to the dominant human colonic microbiota ('Ruminococcus bicirculans') reveals two chromosomes and a selective capacity to utilize plant glucans.</title>
        <authorList>
            <consortium name="NISC Comparative Sequencing Program"/>
            <person name="Wegmann U."/>
            <person name="Louis P."/>
            <person name="Goesmann A."/>
            <person name="Henrissat B."/>
            <person name="Duncan S.H."/>
            <person name="Flint H.J."/>
        </authorList>
    </citation>
    <scope>NUCLEOTIDE SEQUENCE</scope>
    <source>
        <strain evidence="1">CECT 8869</strain>
    </source>
</reference>
<gene>
    <name evidence="1" type="ORF">Q2T41_11490</name>
</gene>
<protein>
    <submittedName>
        <fullName evidence="1">Uncharacterized protein</fullName>
    </submittedName>
</protein>
<reference evidence="1" key="2">
    <citation type="submission" date="2023-06" db="EMBL/GenBank/DDBJ databases">
        <authorList>
            <person name="Lucena T."/>
            <person name="Sun Q."/>
        </authorList>
    </citation>
    <scope>NUCLEOTIDE SEQUENCE</scope>
    <source>
        <strain evidence="1">CECT 8869</strain>
    </source>
</reference>
<dbReference type="RefSeq" id="WP_304436204.1">
    <property type="nucleotide sequence ID" value="NZ_JAUKUC010000001.1"/>
</dbReference>
<dbReference type="Proteomes" id="UP001168579">
    <property type="component" value="Unassembled WGS sequence"/>
</dbReference>
<sequence length="136" mass="15696">MQLDQVINNNLPLANLYTYTLEKLLNKYNVNIDNAIPHRELHHIISQPFQVGVEQLTASMNDRLRADLLDSVGYPNNKHPQMLSKLERDKILLKLEKSLRLSGNHEIFMGNPWSISEVEHGLKLSIKEILECSRIN</sequence>